<feature type="compositionally biased region" description="Low complexity" evidence="1">
    <location>
        <begin position="13"/>
        <end position="26"/>
    </location>
</feature>
<feature type="compositionally biased region" description="Pro residues" evidence="1">
    <location>
        <begin position="100"/>
        <end position="114"/>
    </location>
</feature>
<dbReference type="AlphaFoldDB" id="A0A6V7QAT1"/>
<protein>
    <submittedName>
        <fullName evidence="2">Uncharacterized protein</fullName>
    </submittedName>
</protein>
<proteinExistence type="predicted"/>
<reference evidence="2" key="1">
    <citation type="submission" date="2020-07" db="EMBL/GenBank/DDBJ databases">
        <authorList>
            <person name="Lin J."/>
        </authorList>
    </citation>
    <scope>NUCLEOTIDE SEQUENCE</scope>
</reference>
<organism evidence="2">
    <name type="scientific">Ananas comosus var. bracteatus</name>
    <name type="common">red pineapple</name>
    <dbReference type="NCBI Taxonomy" id="296719"/>
    <lineage>
        <taxon>Eukaryota</taxon>
        <taxon>Viridiplantae</taxon>
        <taxon>Streptophyta</taxon>
        <taxon>Embryophyta</taxon>
        <taxon>Tracheophyta</taxon>
        <taxon>Spermatophyta</taxon>
        <taxon>Magnoliopsida</taxon>
        <taxon>Liliopsida</taxon>
        <taxon>Poales</taxon>
        <taxon>Bromeliaceae</taxon>
        <taxon>Bromelioideae</taxon>
        <taxon>Ananas</taxon>
    </lineage>
</organism>
<feature type="region of interest" description="Disordered" evidence="1">
    <location>
        <begin position="79"/>
        <end position="148"/>
    </location>
</feature>
<accession>A0A6V7QAT1</accession>
<feature type="compositionally biased region" description="Polar residues" evidence="1">
    <location>
        <begin position="79"/>
        <end position="99"/>
    </location>
</feature>
<dbReference type="EMBL" id="LR862134">
    <property type="protein sequence ID" value="CAD1840170.1"/>
    <property type="molecule type" value="Genomic_DNA"/>
</dbReference>
<feature type="region of interest" description="Disordered" evidence="1">
    <location>
        <begin position="1"/>
        <end position="35"/>
    </location>
</feature>
<name>A0A6V7QAT1_ANACO</name>
<evidence type="ECO:0000313" key="2">
    <source>
        <dbReference type="EMBL" id="CAD1840170.1"/>
    </source>
</evidence>
<sequence>MGLGVELAEVELPEAGAGEAGEAAEGVGEGEPDLDEVEDVDVGGEVVVVPPLVAVAAGEHAEGDAGVLRVQGDEGYSSTMDRITANSASRFSAHTSRISTPPPPSPSPSPPPAPSAGIEEAMDWRNRRRRQRRGGACEKPYPEAEVTP</sequence>
<evidence type="ECO:0000256" key="1">
    <source>
        <dbReference type="SAM" id="MobiDB-lite"/>
    </source>
</evidence>
<gene>
    <name evidence="2" type="ORF">CB5_LOCUS23381</name>
</gene>